<gene>
    <name evidence="3" type="ORF">Pdsh_00185</name>
    <name evidence="2" type="ORF">Pyrde_1090</name>
</gene>
<dbReference type="STRING" id="1273541.Pyrde_1090"/>
<organism evidence="2 4">
    <name type="scientific">Pyrodictium delaneyi</name>
    <dbReference type="NCBI Taxonomy" id="1273541"/>
    <lineage>
        <taxon>Archaea</taxon>
        <taxon>Thermoproteota</taxon>
        <taxon>Thermoprotei</taxon>
        <taxon>Desulfurococcales</taxon>
        <taxon>Pyrodictiaceae</taxon>
        <taxon>Pyrodictium</taxon>
    </lineage>
</organism>
<dbReference type="EMBL" id="CP013011">
    <property type="protein sequence ID" value="ALL01138.1"/>
    <property type="molecule type" value="Genomic_DNA"/>
</dbReference>
<evidence type="ECO:0000313" key="2">
    <source>
        <dbReference type="EMBL" id="ALL01138.1"/>
    </source>
</evidence>
<proteinExistence type="predicted"/>
<dbReference type="Pfam" id="PF04981">
    <property type="entry name" value="NMD3"/>
    <property type="match status" value="1"/>
</dbReference>
<feature type="domain" description="Nmd3 N-terminal" evidence="1">
    <location>
        <begin position="10"/>
        <end position="243"/>
    </location>
</feature>
<dbReference type="AlphaFoldDB" id="A0A0P0N474"/>
<dbReference type="Proteomes" id="UP000196694">
    <property type="component" value="Unassembled WGS sequence"/>
</dbReference>
<protein>
    <recommendedName>
        <fullName evidence="1">Nmd3 N-terminal domain-containing protein</fullName>
    </recommendedName>
</protein>
<sequence>MGAAEMERICARCGRVLRSGESVGAFCLGCYLETRRVLCVPEKINFEYCKQCGSIRLGYRWAEGGDLEVAGTEFLKWYLVEKVAPCSDIVEYYRLESVEPLTVPSWRTIYRAIFRVRLRGVDTEVTVSYDIDVRAKPTICPACKDVRGGDYNVLLQLRGETPQRLATLLSPVIEKSSQIANSIVDIIEYDNGVDFLLLDRGSASKIVRHLKKHYNVRVQSTGEDVGVTSRGKLRRRLVVSVHLEEKRR</sequence>
<dbReference type="PANTHER" id="PTHR12746:SF2">
    <property type="entry name" value="60S RIBOSOMAL EXPORT PROTEIN NMD3"/>
    <property type="match status" value="1"/>
</dbReference>
<reference evidence="2 4" key="1">
    <citation type="submission" date="2015-10" db="EMBL/GenBank/DDBJ databases">
        <title>Complete genome sequence of hyperthermophilic archaeon Pyrodictium delaneyi Su06.</title>
        <authorList>
            <person name="Jung J.-H."/>
            <person name="Lin J."/>
            <person name="Holden J.F."/>
            <person name="Park C.-S."/>
        </authorList>
    </citation>
    <scope>NUCLEOTIDE SEQUENCE [LARGE SCALE GENOMIC DNA]</scope>
    <source>
        <strain evidence="2 4">Su06</strain>
    </source>
</reference>
<dbReference type="GO" id="GO:0043023">
    <property type="term" value="F:ribosomal large subunit binding"/>
    <property type="evidence" value="ECO:0007669"/>
    <property type="project" value="InterPro"/>
</dbReference>
<dbReference type="Proteomes" id="UP000058613">
    <property type="component" value="Chromosome"/>
</dbReference>
<evidence type="ECO:0000259" key="1">
    <source>
        <dbReference type="Pfam" id="PF04981"/>
    </source>
</evidence>
<name>A0A0P0N474_9CREN</name>
<keyword evidence="5" id="KW-1185">Reference proteome</keyword>
<dbReference type="InterPro" id="IPR007064">
    <property type="entry name" value="Nmd3_N"/>
</dbReference>
<evidence type="ECO:0000313" key="5">
    <source>
        <dbReference type="Proteomes" id="UP000196694"/>
    </source>
</evidence>
<dbReference type="InterPro" id="IPR039768">
    <property type="entry name" value="Nmd3"/>
</dbReference>
<accession>A0A0P0N474</accession>
<dbReference type="EMBL" id="NCQP01000001">
    <property type="protein sequence ID" value="OWJ55286.1"/>
    <property type="molecule type" value="Genomic_DNA"/>
</dbReference>
<dbReference type="KEGG" id="pdl:Pyrde_1090"/>
<dbReference type="PANTHER" id="PTHR12746">
    <property type="entry name" value="NONSENSE-MEDIATED MRNA DECAY PROTEIN 3"/>
    <property type="match status" value="1"/>
</dbReference>
<reference evidence="3 5" key="2">
    <citation type="submission" date="2017-05" db="EMBL/GenBank/DDBJ databases">
        <title>The draft genome of the hyperthermophilic archaeon 'Pyrodictium delaneyi strain Hulk', an iron and nitrate reducer, reveals the capacity for sulfate reduction.</title>
        <authorList>
            <person name="Demey L.M."/>
            <person name="Miller C."/>
            <person name="Manzella M."/>
            <person name="Reguera G."/>
            <person name="Kashefi K."/>
        </authorList>
    </citation>
    <scope>NUCLEOTIDE SEQUENCE [LARGE SCALE GENOMIC DNA]</scope>
    <source>
        <strain evidence="3 5">Hulk</strain>
    </source>
</reference>
<evidence type="ECO:0000313" key="3">
    <source>
        <dbReference type="EMBL" id="OWJ55286.1"/>
    </source>
</evidence>
<dbReference type="GO" id="GO:0005737">
    <property type="term" value="C:cytoplasm"/>
    <property type="evidence" value="ECO:0007669"/>
    <property type="project" value="TreeGrafter"/>
</dbReference>
<evidence type="ECO:0000313" key="4">
    <source>
        <dbReference type="Proteomes" id="UP000058613"/>
    </source>
</evidence>